<dbReference type="RefSeq" id="WP_013583951.1">
    <property type="nucleotide sequence ID" value="NC_015125.1"/>
</dbReference>
<proteinExistence type="predicted"/>
<evidence type="ECO:0000256" key="1">
    <source>
        <dbReference type="SAM" id="MobiDB-lite"/>
    </source>
</evidence>
<reference evidence="4 5" key="1">
    <citation type="journal article" date="2011" name="J. Bacteriol.">
        <title>Genome sequence of Microbacterium testaceum StLB037, an N-acylhomoserine lactone-degrading bacterium isolated from potato leaves.</title>
        <authorList>
            <person name="Morohoshi T."/>
            <person name="Wang W.-Z."/>
            <person name="Someya N."/>
            <person name="Ikeda T."/>
        </authorList>
    </citation>
    <scope>NUCLEOTIDE SEQUENCE [LARGE SCALE GENOMIC DNA]</scope>
    <source>
        <strain evidence="4 5">StLB037</strain>
    </source>
</reference>
<gene>
    <name evidence="4" type="ordered locus">MTES_0860</name>
</gene>
<reference key="2">
    <citation type="submission" date="2011-02" db="EMBL/GenBank/DDBJ databases">
        <title>Genome sequence of Microbacterium testaceum StLB037.</title>
        <authorList>
            <person name="Morohoshi T."/>
            <person name="Wang W.Z."/>
            <person name="Someya N."/>
            <person name="Ikeda T."/>
        </authorList>
    </citation>
    <scope>NUCLEOTIDE SEQUENCE</scope>
    <source>
        <strain>StLB037</strain>
    </source>
</reference>
<keyword evidence="3" id="KW-0732">Signal</keyword>
<dbReference type="Proteomes" id="UP000008975">
    <property type="component" value="Chromosome"/>
</dbReference>
<keyword evidence="2" id="KW-0812">Transmembrane</keyword>
<feature type="region of interest" description="Disordered" evidence="1">
    <location>
        <begin position="117"/>
        <end position="145"/>
    </location>
</feature>
<evidence type="ECO:0000313" key="4">
    <source>
        <dbReference type="EMBL" id="BAJ73824.1"/>
    </source>
</evidence>
<dbReference type="EMBL" id="AP012052">
    <property type="protein sequence ID" value="BAJ73824.1"/>
    <property type="molecule type" value="Genomic_DNA"/>
</dbReference>
<dbReference type="HOGENOM" id="CLU_1473621_0_0_11"/>
<dbReference type="OrthoDB" id="5084161at2"/>
<name>E8NEF8_MICTS</name>
<evidence type="ECO:0000256" key="3">
    <source>
        <dbReference type="SAM" id="SignalP"/>
    </source>
</evidence>
<dbReference type="KEGG" id="mts:MTES_0860"/>
<keyword evidence="2" id="KW-0472">Membrane</keyword>
<keyword evidence="2" id="KW-1133">Transmembrane helix</keyword>
<evidence type="ECO:0000256" key="2">
    <source>
        <dbReference type="SAM" id="Phobius"/>
    </source>
</evidence>
<sequence length="183" mass="18184">MRSGIARLLLALLTLTTLALPTTAHASSAPRVTVSPSEIAAGETATVTVSGLDGVESVRFVLDPADGGSFSPDGSGAADVAVTNGEARVDVTATRSGDLLVSADIGSASRVEATVTVAKQSTPEPATPANSPAAGDDSAQAEPDAEAENGRLVFVLVPLVAAAVIGIGAVLVISKSRRGRRGD</sequence>
<accession>E8NEF8</accession>
<evidence type="ECO:0000313" key="5">
    <source>
        <dbReference type="Proteomes" id="UP000008975"/>
    </source>
</evidence>
<feature type="transmembrane region" description="Helical" evidence="2">
    <location>
        <begin position="152"/>
        <end position="173"/>
    </location>
</feature>
<organism evidence="4 5">
    <name type="scientific">Microbacterium testaceum (strain StLB037)</name>
    <dbReference type="NCBI Taxonomy" id="979556"/>
    <lineage>
        <taxon>Bacteria</taxon>
        <taxon>Bacillati</taxon>
        <taxon>Actinomycetota</taxon>
        <taxon>Actinomycetes</taxon>
        <taxon>Micrococcales</taxon>
        <taxon>Microbacteriaceae</taxon>
        <taxon>Microbacterium</taxon>
    </lineage>
</organism>
<feature type="signal peptide" evidence="3">
    <location>
        <begin position="1"/>
        <end position="26"/>
    </location>
</feature>
<feature type="chain" id="PRO_5003228494" evidence="3">
    <location>
        <begin position="27"/>
        <end position="183"/>
    </location>
</feature>
<dbReference type="AlphaFoldDB" id="E8NEF8"/>
<feature type="compositionally biased region" description="Polar residues" evidence="1">
    <location>
        <begin position="117"/>
        <end position="130"/>
    </location>
</feature>
<protein>
    <submittedName>
        <fullName evidence="4">Transcriptional regulator of sugar metabolism</fullName>
    </submittedName>
</protein>